<dbReference type="GO" id="GO:0003964">
    <property type="term" value="F:RNA-directed DNA polymerase activity"/>
    <property type="evidence" value="ECO:0007669"/>
    <property type="project" value="UniProtKB-KW"/>
</dbReference>
<feature type="compositionally biased region" description="Polar residues" evidence="8">
    <location>
        <begin position="150"/>
        <end position="162"/>
    </location>
</feature>
<keyword evidence="3" id="KW-0540">Nuclease</keyword>
<evidence type="ECO:0000256" key="8">
    <source>
        <dbReference type="SAM" id="MobiDB-lite"/>
    </source>
</evidence>
<keyword evidence="4" id="KW-0255">Endonuclease</keyword>
<feature type="compositionally biased region" description="Basic and acidic residues" evidence="8">
    <location>
        <begin position="557"/>
        <end position="567"/>
    </location>
</feature>
<evidence type="ECO:0000256" key="3">
    <source>
        <dbReference type="ARBA" id="ARBA00022722"/>
    </source>
</evidence>
<dbReference type="GO" id="GO:0016787">
    <property type="term" value="F:hydrolase activity"/>
    <property type="evidence" value="ECO:0007669"/>
    <property type="project" value="UniProtKB-KW"/>
</dbReference>
<dbReference type="PROSITE" id="PS50878">
    <property type="entry name" value="RT_POL"/>
    <property type="match status" value="1"/>
</dbReference>
<dbReference type="GO" id="GO:0015074">
    <property type="term" value="P:DNA integration"/>
    <property type="evidence" value="ECO:0007669"/>
    <property type="project" value="InterPro"/>
</dbReference>
<feature type="compositionally biased region" description="Polar residues" evidence="8">
    <location>
        <begin position="133"/>
        <end position="143"/>
    </location>
</feature>
<dbReference type="Pfam" id="PF17921">
    <property type="entry name" value="Integrase_H2C2"/>
    <property type="match status" value="1"/>
</dbReference>
<dbReference type="SUPFAM" id="SSF53098">
    <property type="entry name" value="Ribonuclease H-like"/>
    <property type="match status" value="1"/>
</dbReference>
<dbReference type="Gene3D" id="3.10.10.10">
    <property type="entry name" value="HIV Type 1 Reverse Transcriptase, subunit A, domain 1"/>
    <property type="match status" value="1"/>
</dbReference>
<dbReference type="PANTHER" id="PTHR37984:SF5">
    <property type="entry name" value="PROTEIN NYNRIN-LIKE"/>
    <property type="match status" value="1"/>
</dbReference>
<feature type="domain" description="Reverse transcriptase" evidence="9">
    <location>
        <begin position="1185"/>
        <end position="1410"/>
    </location>
</feature>
<dbReference type="PROSITE" id="PS50994">
    <property type="entry name" value="INTEGRASE"/>
    <property type="match status" value="1"/>
</dbReference>
<proteinExistence type="predicted"/>
<dbReference type="InterPro" id="IPR050951">
    <property type="entry name" value="Retrovirus_Pol_polyprotein"/>
</dbReference>
<keyword evidence="6" id="KW-0694">RNA-binding</keyword>
<feature type="compositionally biased region" description="Basic and acidic residues" evidence="8">
    <location>
        <begin position="2157"/>
        <end position="2170"/>
    </location>
</feature>
<dbReference type="InterPro" id="IPR043128">
    <property type="entry name" value="Rev_trsase/Diguanyl_cyclase"/>
</dbReference>
<feature type="non-terminal residue" evidence="11">
    <location>
        <position position="1"/>
    </location>
</feature>
<dbReference type="InterPro" id="IPR000477">
    <property type="entry name" value="RT_dom"/>
</dbReference>
<dbReference type="PANTHER" id="PTHR37984">
    <property type="entry name" value="PROTEIN CBG26694"/>
    <property type="match status" value="1"/>
</dbReference>
<feature type="region of interest" description="Disordered" evidence="8">
    <location>
        <begin position="923"/>
        <end position="964"/>
    </location>
</feature>
<dbReference type="InterPro" id="IPR036397">
    <property type="entry name" value="RNaseH_sf"/>
</dbReference>
<evidence type="ECO:0000313" key="11">
    <source>
        <dbReference type="EMBL" id="KAF8709416.1"/>
    </source>
</evidence>
<evidence type="ECO:0000256" key="5">
    <source>
        <dbReference type="ARBA" id="ARBA00022801"/>
    </source>
</evidence>
<dbReference type="SUPFAM" id="SSF51430">
    <property type="entry name" value="NAD(P)-linked oxidoreductase"/>
    <property type="match status" value="1"/>
</dbReference>
<dbReference type="OrthoDB" id="3363652at2759"/>
<evidence type="ECO:0000259" key="10">
    <source>
        <dbReference type="PROSITE" id="PS50994"/>
    </source>
</evidence>
<protein>
    <recommendedName>
        <fullName evidence="13">Reverse transcriptase</fullName>
    </recommendedName>
</protein>
<evidence type="ECO:0000256" key="6">
    <source>
        <dbReference type="ARBA" id="ARBA00022884"/>
    </source>
</evidence>
<dbReference type="CDD" id="cd01647">
    <property type="entry name" value="RT_LTR"/>
    <property type="match status" value="1"/>
</dbReference>
<evidence type="ECO:0000256" key="4">
    <source>
        <dbReference type="ARBA" id="ARBA00022759"/>
    </source>
</evidence>
<evidence type="ECO:0008006" key="13">
    <source>
        <dbReference type="Google" id="ProtNLM"/>
    </source>
</evidence>
<comment type="caution">
    <text evidence="11">The sequence shown here is derived from an EMBL/GenBank/DDBJ whole genome shotgun (WGS) entry which is preliminary data.</text>
</comment>
<feature type="domain" description="Integrase catalytic" evidence="10">
    <location>
        <begin position="1827"/>
        <end position="1999"/>
    </location>
</feature>
<dbReference type="Pfam" id="PF00665">
    <property type="entry name" value="rve"/>
    <property type="match status" value="1"/>
</dbReference>
<keyword evidence="5" id="KW-0378">Hydrolase</keyword>
<dbReference type="Proteomes" id="UP000602905">
    <property type="component" value="Unassembled WGS sequence"/>
</dbReference>
<evidence type="ECO:0000313" key="12">
    <source>
        <dbReference type="Proteomes" id="UP000602905"/>
    </source>
</evidence>
<dbReference type="GO" id="GO:0005634">
    <property type="term" value="C:nucleus"/>
    <property type="evidence" value="ECO:0007669"/>
    <property type="project" value="UniProtKB-ARBA"/>
</dbReference>
<dbReference type="Gene3D" id="3.10.20.370">
    <property type="match status" value="1"/>
</dbReference>
<dbReference type="CDD" id="cd09274">
    <property type="entry name" value="RNase_HI_RT_Ty3"/>
    <property type="match status" value="1"/>
</dbReference>
<feature type="compositionally biased region" description="Acidic residues" evidence="8">
    <location>
        <begin position="2177"/>
        <end position="2187"/>
    </location>
</feature>
<keyword evidence="1" id="KW-0808">Transferase</keyword>
<feature type="compositionally biased region" description="Polar residues" evidence="8">
    <location>
        <begin position="938"/>
        <end position="952"/>
    </location>
</feature>
<keyword evidence="2" id="KW-0548">Nucleotidyltransferase</keyword>
<dbReference type="Gene3D" id="3.30.70.270">
    <property type="match status" value="2"/>
</dbReference>
<evidence type="ECO:0000256" key="1">
    <source>
        <dbReference type="ARBA" id="ARBA00022679"/>
    </source>
</evidence>
<dbReference type="Pfam" id="PF17917">
    <property type="entry name" value="RT_RNaseH"/>
    <property type="match status" value="1"/>
</dbReference>
<dbReference type="Gene3D" id="3.20.20.100">
    <property type="entry name" value="NADP-dependent oxidoreductase domain"/>
    <property type="match status" value="1"/>
</dbReference>
<name>A0A8H7LTQ1_9AGAM</name>
<dbReference type="Pfam" id="PF00078">
    <property type="entry name" value="RVT_1"/>
    <property type="match status" value="1"/>
</dbReference>
<keyword evidence="7" id="KW-0695">RNA-directed DNA polymerase</keyword>
<dbReference type="InterPro" id="IPR012337">
    <property type="entry name" value="RNaseH-like_sf"/>
</dbReference>
<dbReference type="InterPro" id="IPR043502">
    <property type="entry name" value="DNA/RNA_pol_sf"/>
</dbReference>
<sequence length="2187" mass="244022">MSAPTLNRQIGDSVFPAIGYGAMGLGGRTYGKVVSSENEPRFKVLDRLLELGCTHWDTANVYSHDPCISPFAYIPGVSTVVTRAIFAFTSLVLHSTREQRVLIQQRNFLGVSQRHAPANTSQRPRERNGRFASFNSPTTSSTARGKRAVTQPNIPPNAQTPRAPTPRHTPLPGFHTDSPIRSTEPSPLSILSSLQSDSPVLVDDDLPSDLEKTLRPDASPSPRAESPLLLKLEPASPDVKPAPLSPILPTGTAPLPLGYAVASAMAVQPSEAAAKASAIKLLNALGQFEDNGWPMKEAEYRHKFKYLTANCTDEVRAELWYMNLAYEGPAFYWYHELTETAEGKEAAKKWSTLELEVEKRWNTPAIDLKAFKKRTRNEWEARTFDIEPMLKGLRNPARGTKPHLEWTMYHKALGLRVKTGNAKRVANTLCILPTYVINLLPETDQYNKDFDQLMSDLGDLLSSRLLHAFETWAAVEAMRKLAVENPHIPRGHPSPAPTTRQRQPHPTPAPVPDRHIHFQAPLTQSTRGTSLPAQQLVNPAMALLPIQHQSTPPQRAFTRDQPPHVKLEPLGSPPRARSATREPSKRPAANRPTTVRSQNGTIGDTPEAQQSHQLQLAEWLRRHPSGLAPLNDPPPLTPGTYEQTTDLCIKCARGNHTALLCPNPESVSKVERSYRSRVLYRLKRATTPARVVDQYLLDVEAEGGELEAEALEYEQGNDLEGQGYGREYKEDINRTVDHFFSIYEYDSSQLNIFSQYSRCGEIDLSGLESKEARQWPMKMEVAITHMGEKIGRSVWGTVDGGAMLCVLDAVLWAQFEHFVGALQPSQVVCQMANGVRVASMGTAVSEIEYQGHYWPIAFEILDSGGAFELLIGKDWLSANGARQDFLTDTLSLLSAGQTIYIGNANPESAQASITPKIERALPAEETKPKAAPEPVEKSPTSEPEQTTKSGEQVSEDEREVRRSSRRLAEKRLRRERQEQNPFWVSEQGVKAIEETGEMETEESRERKGKTTLKESWGEAQQEAEEARQREIMHMEREPEAETTNHLKRVLQRAKRARDRKAGPAELMTLESERIQQHAAIPQPLLPESERASDPFNPARIAEIQGKVKLGEDLSEEQKRRVKSILGEFADVFALNLSEVLPVSITELRLEVPPETVFPKKIGQKKLTEPQRKALYEMLDELERARIVQRVTQDQVAAVSPISLVPKPASTSAPSIKLLQQMANSECRKYGIPLKYPEVGFYDGPKGTDHPTQPAKWRLVQNFATVNRYTQVKPFPMGDLFAKQQAVAGHKYISVMDLHAGFHAIPIAPESVPYTGFHVDGRGYYTYLRMPFGLTSAPTTFCEMVAKAFHGLIGEDLEVWMDDMAMGANDFESGIAKLTRVLDRCRTHRISLSPGKTVLFMSEARFAGAMVSIEGIKPDLSKVKSILEWPEPQSVLEVMSFIGLANAYRAKIRNFARIAEPLTNLTRNVQKADAGTGGSRHRKALKDAKITLSTTEKRAFAELKIALTSNPVLKPPIYDGRPFIIATDGSKAGFGAVVSQTWEEEDKKGKIHKVTYPIAFASKRTSRSEENYPPFLLEFAALKFGCDEFDNIIFGQPIEIETDCKALADLLGNNKLNSTHERWRESIIARNIVAVRHKPGVENIVCDRLSRMHEGRRNENEGREGSVDPGWESAHDLVNDLYLLTTDTDSNALWDRYAEDDYFREIVLHLLFEAGVEPENEEEVRDWKKRAHKAEGYMIDDGKLMLVGGKHSRGNKPVECIPDTEGLELAHAVHSAGGHFGRDLTILALQQEYHWPRMRRDATEAVTSCPKCRNFGPRLLSALLQPITRARPLDLLVGDYVSLSEGHGGLKNVLVIIDVYSRFMFAFPTRKPGTGKFTVEALNKIADFLGTPCSFMADGGSHFDCEEVKQWARERNVKVIKTPAYAPWVNGLAEGGVKLLSGRLRTLCAPYIGLSRDGESDPEATPRLWPKYLAQAVAQLNDRVLPSLGYTPRELLTGMLSAERSASIGKAIRSPNSSMSVVDVNLALTYSLRDDAFANALTYANRRKRQFDKKARVVDYEVGDLVQRYDARFDETHNALRKLAPRWSGALRIDKKARNSYSLVDMDGKPFAQAAHARLLRPFVPRAGTALAAYADKLREARSANSPAPVTQGLPKTPRPEDRIPLEREDPTQPNNYQDEDSEGEDFS</sequence>
<dbReference type="GO" id="GO:0003723">
    <property type="term" value="F:RNA binding"/>
    <property type="evidence" value="ECO:0007669"/>
    <property type="project" value="UniProtKB-KW"/>
</dbReference>
<dbReference type="EMBL" id="JACYCD010000048">
    <property type="protein sequence ID" value="KAF8709416.1"/>
    <property type="molecule type" value="Genomic_DNA"/>
</dbReference>
<dbReference type="InterPro" id="IPR036812">
    <property type="entry name" value="NAD(P)_OxRdtase_dom_sf"/>
</dbReference>
<evidence type="ECO:0000256" key="7">
    <source>
        <dbReference type="ARBA" id="ARBA00022918"/>
    </source>
</evidence>
<organism evidence="11 12">
    <name type="scientific">Rhizoctonia solani</name>
    <dbReference type="NCBI Taxonomy" id="456999"/>
    <lineage>
        <taxon>Eukaryota</taxon>
        <taxon>Fungi</taxon>
        <taxon>Dikarya</taxon>
        <taxon>Basidiomycota</taxon>
        <taxon>Agaricomycotina</taxon>
        <taxon>Agaricomycetes</taxon>
        <taxon>Cantharellales</taxon>
        <taxon>Ceratobasidiaceae</taxon>
        <taxon>Rhizoctonia</taxon>
    </lineage>
</organism>
<feature type="compositionally biased region" description="Polar residues" evidence="8">
    <location>
        <begin position="591"/>
        <end position="613"/>
    </location>
</feature>
<reference evidence="11" key="1">
    <citation type="submission" date="2020-09" db="EMBL/GenBank/DDBJ databases">
        <title>Comparative genome analyses of four rice-infecting Rhizoctonia solani isolates reveal extensive enrichment of homogalacturonan modification genes.</title>
        <authorList>
            <person name="Lee D.-Y."/>
            <person name="Jeon J."/>
            <person name="Kim K.-T."/>
            <person name="Cheong K."/>
            <person name="Song H."/>
            <person name="Choi G."/>
            <person name="Ko J."/>
            <person name="Opiyo S.O."/>
            <person name="Zuo S."/>
            <person name="Madhav S."/>
            <person name="Lee Y.-H."/>
            <person name="Wang G.-L."/>
        </authorList>
    </citation>
    <scope>NUCLEOTIDE SEQUENCE</scope>
    <source>
        <strain evidence="11">AG1-IA WGL</strain>
    </source>
</reference>
<dbReference type="SUPFAM" id="SSF56672">
    <property type="entry name" value="DNA/RNA polymerases"/>
    <property type="match status" value="1"/>
</dbReference>
<feature type="region of interest" description="Disordered" evidence="8">
    <location>
        <begin position="113"/>
        <end position="226"/>
    </location>
</feature>
<feature type="region of interest" description="Disordered" evidence="8">
    <location>
        <begin position="486"/>
        <end position="514"/>
    </location>
</feature>
<feature type="region of interest" description="Disordered" evidence="8">
    <location>
        <begin position="987"/>
        <end position="1020"/>
    </location>
</feature>
<dbReference type="Gene3D" id="1.10.340.70">
    <property type="match status" value="1"/>
</dbReference>
<dbReference type="InterPro" id="IPR001584">
    <property type="entry name" value="Integrase_cat-core"/>
</dbReference>
<evidence type="ECO:0000256" key="2">
    <source>
        <dbReference type="ARBA" id="ARBA00022695"/>
    </source>
</evidence>
<feature type="region of interest" description="Disordered" evidence="8">
    <location>
        <begin position="550"/>
        <end position="613"/>
    </location>
</feature>
<dbReference type="InterPro" id="IPR041373">
    <property type="entry name" value="RT_RNaseH"/>
</dbReference>
<gene>
    <name evidence="11" type="ORF">RHS03_03342</name>
</gene>
<feature type="compositionally biased region" description="Low complexity" evidence="8">
    <location>
        <begin position="182"/>
        <end position="201"/>
    </location>
</feature>
<evidence type="ECO:0000259" key="9">
    <source>
        <dbReference type="PROSITE" id="PS50878"/>
    </source>
</evidence>
<dbReference type="Gene3D" id="3.30.420.10">
    <property type="entry name" value="Ribonuclease H-like superfamily/Ribonuclease H"/>
    <property type="match status" value="1"/>
</dbReference>
<feature type="compositionally biased region" description="Basic and acidic residues" evidence="8">
    <location>
        <begin position="923"/>
        <end position="936"/>
    </location>
</feature>
<dbReference type="GO" id="GO:0004519">
    <property type="term" value="F:endonuclease activity"/>
    <property type="evidence" value="ECO:0007669"/>
    <property type="project" value="UniProtKB-KW"/>
</dbReference>
<feature type="region of interest" description="Disordered" evidence="8">
    <location>
        <begin position="2141"/>
        <end position="2187"/>
    </location>
</feature>
<accession>A0A8H7LTQ1</accession>
<dbReference type="InterPro" id="IPR041588">
    <property type="entry name" value="Integrase_H2C2"/>
</dbReference>